<gene>
    <name evidence="2" type="ORF">D6C78_06707</name>
</gene>
<proteinExistence type="predicted"/>
<sequence length="306" mass="33083">MFIPLSFLLLLSVLSFTLASPAPTIVSSSISSTHISSKRISVSVSSKIRSISTSPKAHSTFVAPKSSKSVSSKKLSTTIALKKPSTTVSSKTSPAIVSLKKSLANVSSKQFSATISSQKLSTVSPKTTSKPVSSKTSTAVSSVELSIPVPSETTASTRTDPDATSSSQIQAPFEVTYTGYHDPGQDHTLYPEYFFTTVSDPVTNTTTGCLFYHVYVPHNRWPSIWTYCQDPTFAIKMAYYSWDRPSWGLEFRHQYQEDGQKCDVESADDCTTVHAFVSVDSNTPGFTSSGGGFSNTDYYKGPAYAD</sequence>
<evidence type="ECO:0000313" key="3">
    <source>
        <dbReference type="Proteomes" id="UP000308724"/>
    </source>
</evidence>
<comment type="caution">
    <text evidence="2">The sequence shown here is derived from an EMBL/GenBank/DDBJ whole genome shotgun (WGS) entry which is preliminary data.</text>
</comment>
<evidence type="ECO:0008006" key="4">
    <source>
        <dbReference type="Google" id="ProtNLM"/>
    </source>
</evidence>
<organism evidence="2 3">
    <name type="scientific">Aureobasidium pullulans</name>
    <name type="common">Black yeast</name>
    <name type="synonym">Pullularia pullulans</name>
    <dbReference type="NCBI Taxonomy" id="5580"/>
    <lineage>
        <taxon>Eukaryota</taxon>
        <taxon>Fungi</taxon>
        <taxon>Dikarya</taxon>
        <taxon>Ascomycota</taxon>
        <taxon>Pezizomycotina</taxon>
        <taxon>Dothideomycetes</taxon>
        <taxon>Dothideomycetidae</taxon>
        <taxon>Dothideales</taxon>
        <taxon>Saccotheciaceae</taxon>
        <taxon>Aureobasidium</taxon>
    </lineage>
</organism>
<dbReference type="Proteomes" id="UP000308724">
    <property type="component" value="Unassembled WGS sequence"/>
</dbReference>
<reference evidence="2 3" key="1">
    <citation type="submission" date="2018-10" db="EMBL/GenBank/DDBJ databases">
        <title>Fifty Aureobasidium pullulans genomes reveal a recombining polyextremotolerant generalist.</title>
        <authorList>
            <person name="Gostincar C."/>
            <person name="Turk M."/>
            <person name="Zajc J."/>
            <person name="Gunde-Cimerman N."/>
        </authorList>
    </citation>
    <scope>NUCLEOTIDE SEQUENCE [LARGE SCALE GENOMIC DNA]</scope>
    <source>
        <strain evidence="2 3">EXF-1645</strain>
    </source>
</reference>
<protein>
    <recommendedName>
        <fullName evidence="4">Fibronectin type-III domain-containing protein</fullName>
    </recommendedName>
</protein>
<accession>A0A4T0BL30</accession>
<keyword evidence="1" id="KW-0732">Signal</keyword>
<evidence type="ECO:0000313" key="2">
    <source>
        <dbReference type="EMBL" id="TIA34608.1"/>
    </source>
</evidence>
<feature type="chain" id="PRO_5020690282" description="Fibronectin type-III domain-containing protein" evidence="1">
    <location>
        <begin position="20"/>
        <end position="306"/>
    </location>
</feature>
<feature type="signal peptide" evidence="1">
    <location>
        <begin position="1"/>
        <end position="19"/>
    </location>
</feature>
<dbReference type="AlphaFoldDB" id="A0A4T0BL30"/>
<name>A0A4T0BL30_AURPU</name>
<dbReference type="EMBL" id="QZBZ01000153">
    <property type="protein sequence ID" value="TIA34608.1"/>
    <property type="molecule type" value="Genomic_DNA"/>
</dbReference>
<evidence type="ECO:0000256" key="1">
    <source>
        <dbReference type="SAM" id="SignalP"/>
    </source>
</evidence>